<dbReference type="GO" id="GO:0005506">
    <property type="term" value="F:iron ion binding"/>
    <property type="evidence" value="ECO:0007669"/>
    <property type="project" value="InterPro"/>
</dbReference>
<dbReference type="InterPro" id="IPR001128">
    <property type="entry name" value="Cyt_P450"/>
</dbReference>
<protein>
    <submittedName>
        <fullName evidence="8">Cytochrome P450</fullName>
    </submittedName>
</protein>
<proteinExistence type="inferred from homology"/>
<keyword evidence="3 6" id="KW-0479">Metal-binding</keyword>
<dbReference type="PANTHER" id="PTHR24296">
    <property type="entry name" value="CYTOCHROME P450"/>
    <property type="match status" value="1"/>
</dbReference>
<comment type="cofactor">
    <cofactor evidence="1 6">
        <name>heme</name>
        <dbReference type="ChEBI" id="CHEBI:30413"/>
    </cofactor>
</comment>
<feature type="binding site" description="axial binding residue" evidence="6">
    <location>
        <position position="375"/>
    </location>
    <ligand>
        <name>heme</name>
        <dbReference type="ChEBI" id="CHEBI:30413"/>
    </ligand>
    <ligandPart>
        <name>Fe</name>
        <dbReference type="ChEBI" id="CHEBI:18248"/>
    </ligandPart>
</feature>
<dbReference type="InterPro" id="IPR036396">
    <property type="entry name" value="Cyt_P450_sf"/>
</dbReference>
<keyword evidence="5 6" id="KW-0408">Iron</keyword>
<dbReference type="Pfam" id="PF00067">
    <property type="entry name" value="p450"/>
    <property type="match status" value="1"/>
</dbReference>
<evidence type="ECO:0000256" key="4">
    <source>
        <dbReference type="ARBA" id="ARBA00023002"/>
    </source>
</evidence>
<dbReference type="PRINTS" id="PR00463">
    <property type="entry name" value="EP450I"/>
</dbReference>
<name>A0AAN8VYD4_9MAGN</name>
<dbReference type="Gene3D" id="1.10.630.10">
    <property type="entry name" value="Cytochrome P450"/>
    <property type="match status" value="1"/>
</dbReference>
<accession>A0AAN8VYD4</accession>
<dbReference type="Proteomes" id="UP001370490">
    <property type="component" value="Unassembled WGS sequence"/>
</dbReference>
<dbReference type="AlphaFoldDB" id="A0AAN8VYD4"/>
<dbReference type="PROSITE" id="PS00086">
    <property type="entry name" value="CYTOCHROME_P450"/>
    <property type="match status" value="1"/>
</dbReference>
<dbReference type="InterPro" id="IPR017972">
    <property type="entry name" value="Cyt_P450_CS"/>
</dbReference>
<organism evidence="8 9">
    <name type="scientific">Dillenia turbinata</name>
    <dbReference type="NCBI Taxonomy" id="194707"/>
    <lineage>
        <taxon>Eukaryota</taxon>
        <taxon>Viridiplantae</taxon>
        <taxon>Streptophyta</taxon>
        <taxon>Embryophyta</taxon>
        <taxon>Tracheophyta</taxon>
        <taxon>Spermatophyta</taxon>
        <taxon>Magnoliopsida</taxon>
        <taxon>eudicotyledons</taxon>
        <taxon>Gunneridae</taxon>
        <taxon>Pentapetalae</taxon>
        <taxon>Dilleniales</taxon>
        <taxon>Dilleniaceae</taxon>
        <taxon>Dillenia</taxon>
    </lineage>
</organism>
<reference evidence="8 9" key="1">
    <citation type="submission" date="2023-12" db="EMBL/GenBank/DDBJ databases">
        <title>A high-quality genome assembly for Dillenia turbinata (Dilleniales).</title>
        <authorList>
            <person name="Chanderbali A."/>
        </authorList>
    </citation>
    <scope>NUCLEOTIDE SEQUENCE [LARGE SCALE GENOMIC DNA]</scope>
    <source>
        <strain evidence="8">LSX21</strain>
        <tissue evidence="8">Leaf</tissue>
    </source>
</reference>
<comment type="caution">
    <text evidence="8">The sequence shown here is derived from an EMBL/GenBank/DDBJ whole genome shotgun (WGS) entry which is preliminary data.</text>
</comment>
<evidence type="ECO:0000256" key="5">
    <source>
        <dbReference type="ARBA" id="ARBA00023004"/>
    </source>
</evidence>
<dbReference type="GO" id="GO:0020037">
    <property type="term" value="F:heme binding"/>
    <property type="evidence" value="ECO:0007669"/>
    <property type="project" value="InterPro"/>
</dbReference>
<keyword evidence="6 7" id="KW-0349">Heme</keyword>
<evidence type="ECO:0000313" key="9">
    <source>
        <dbReference type="Proteomes" id="UP001370490"/>
    </source>
</evidence>
<evidence type="ECO:0000256" key="7">
    <source>
        <dbReference type="RuleBase" id="RU000461"/>
    </source>
</evidence>
<dbReference type="EMBL" id="JBAMMX010000004">
    <property type="protein sequence ID" value="KAK6942130.1"/>
    <property type="molecule type" value="Genomic_DNA"/>
</dbReference>
<evidence type="ECO:0000256" key="3">
    <source>
        <dbReference type="ARBA" id="ARBA00022723"/>
    </source>
</evidence>
<dbReference type="GO" id="GO:0016705">
    <property type="term" value="F:oxidoreductase activity, acting on paired donors, with incorporation or reduction of molecular oxygen"/>
    <property type="evidence" value="ECO:0007669"/>
    <property type="project" value="InterPro"/>
</dbReference>
<evidence type="ECO:0000256" key="1">
    <source>
        <dbReference type="ARBA" id="ARBA00001971"/>
    </source>
</evidence>
<evidence type="ECO:0000313" key="8">
    <source>
        <dbReference type="EMBL" id="KAK6942130.1"/>
    </source>
</evidence>
<gene>
    <name evidence="8" type="ORF">RJ641_027507</name>
</gene>
<dbReference type="GO" id="GO:0004497">
    <property type="term" value="F:monooxygenase activity"/>
    <property type="evidence" value="ECO:0007669"/>
    <property type="project" value="UniProtKB-KW"/>
</dbReference>
<comment type="similarity">
    <text evidence="2 7">Belongs to the cytochrome P450 family.</text>
</comment>
<keyword evidence="9" id="KW-1185">Reference proteome</keyword>
<dbReference type="InterPro" id="IPR002401">
    <property type="entry name" value="Cyt_P450_E_grp-I"/>
</dbReference>
<dbReference type="GO" id="GO:0006629">
    <property type="term" value="P:lipid metabolic process"/>
    <property type="evidence" value="ECO:0007669"/>
    <property type="project" value="UniProtKB-ARBA"/>
</dbReference>
<keyword evidence="4 7" id="KW-0560">Oxidoreductase</keyword>
<sequence length="429" mass="49472">MPLLGKFGGILTANPSNVEHMLKTNFENYPKGKGFISIMEDFLGHGIFNSDGDLWRVQRKTASYEFNMRSLRNFIMDNVVNEISTRLFPVLEKASETQSLLDLQDVLERFAFDNICKVAFNIDPCCLGMENEVGAEFLQMFDNSALLIAGRFMHPIRHMWRVKKFLDVGSEKKLKKSIQAVHGFAEAIIKARMEEKITKDDEDLLSRFIANHENSTEFLRDVIMSFILAGRDTTSSALTSFFWLLSAYPHVLKNVIKEIRGIRTRSNKHNEHLFFTFEELKEMHYLHAAISEAMRLYPPVPIDTKRCLNDDVLPDGTVVPKGWFITYHAYAMGRMESVWGTDCREFRPERWLENGEFRAESPFKYPVFHGGPRLCLGKDMAYIQMKSIAAFVIERFVVDVQNRGRTPHHVVSLTLRMKGGLLVRLSQRK</sequence>
<keyword evidence="7" id="KW-0503">Monooxygenase</keyword>
<dbReference type="SUPFAM" id="SSF48264">
    <property type="entry name" value="Cytochrome P450"/>
    <property type="match status" value="1"/>
</dbReference>
<dbReference type="PRINTS" id="PR00385">
    <property type="entry name" value="P450"/>
</dbReference>
<evidence type="ECO:0000256" key="2">
    <source>
        <dbReference type="ARBA" id="ARBA00010617"/>
    </source>
</evidence>
<evidence type="ECO:0000256" key="6">
    <source>
        <dbReference type="PIRSR" id="PIRSR602401-1"/>
    </source>
</evidence>
<dbReference type="CDD" id="cd11064">
    <property type="entry name" value="CYP86A"/>
    <property type="match status" value="1"/>
</dbReference>